<evidence type="ECO:0000313" key="2">
    <source>
        <dbReference type="EMBL" id="MBO1318286.1"/>
    </source>
</evidence>
<accession>A0A8J7Q5F6</accession>
<dbReference type="Proteomes" id="UP000664417">
    <property type="component" value="Unassembled WGS sequence"/>
</dbReference>
<organism evidence="2 3">
    <name type="scientific">Acanthopleuribacter pedis</name>
    <dbReference type="NCBI Taxonomy" id="442870"/>
    <lineage>
        <taxon>Bacteria</taxon>
        <taxon>Pseudomonadati</taxon>
        <taxon>Acidobacteriota</taxon>
        <taxon>Holophagae</taxon>
        <taxon>Acanthopleuribacterales</taxon>
        <taxon>Acanthopleuribacteraceae</taxon>
        <taxon>Acanthopleuribacter</taxon>
    </lineage>
</organism>
<dbReference type="Pfam" id="PF14206">
    <property type="entry name" value="Cys_rich_CPCC"/>
    <property type="match status" value="1"/>
</dbReference>
<keyword evidence="3" id="KW-1185">Reference proteome</keyword>
<comment type="caution">
    <text evidence="2">The sequence shown here is derived from an EMBL/GenBank/DDBJ whole genome shotgun (WGS) entry which is preliminary data.</text>
</comment>
<name>A0A8J7Q5F6_9BACT</name>
<evidence type="ECO:0000313" key="3">
    <source>
        <dbReference type="Proteomes" id="UP000664417"/>
    </source>
</evidence>
<sequence>MEKDSMFDVCPVCFWEDDPLQSENELYKGGANQVNLKIARINYLKIGAISEEFKTLTRKPLESEIP</sequence>
<feature type="domain" description="Cysteine-rich CPCC" evidence="1">
    <location>
        <begin position="4"/>
        <end position="64"/>
    </location>
</feature>
<dbReference type="EMBL" id="JAFREP010000005">
    <property type="protein sequence ID" value="MBO1318286.1"/>
    <property type="molecule type" value="Genomic_DNA"/>
</dbReference>
<evidence type="ECO:0000259" key="1">
    <source>
        <dbReference type="Pfam" id="PF14206"/>
    </source>
</evidence>
<protein>
    <recommendedName>
        <fullName evidence="1">Cysteine-rich CPCC domain-containing protein</fullName>
    </recommendedName>
</protein>
<proteinExistence type="predicted"/>
<reference evidence="2" key="1">
    <citation type="submission" date="2021-03" db="EMBL/GenBank/DDBJ databases">
        <authorList>
            <person name="Wang G."/>
        </authorList>
    </citation>
    <scope>NUCLEOTIDE SEQUENCE</scope>
    <source>
        <strain evidence="2">KCTC 12899</strain>
    </source>
</reference>
<dbReference type="InterPro" id="IPR025983">
    <property type="entry name" value="Cys_rich_CPCC"/>
</dbReference>
<gene>
    <name evidence="2" type="ORF">J3U88_07460</name>
</gene>
<dbReference type="AlphaFoldDB" id="A0A8J7Q5F6"/>